<evidence type="ECO:0008006" key="4">
    <source>
        <dbReference type="Google" id="ProtNLM"/>
    </source>
</evidence>
<keyword evidence="1" id="KW-0472">Membrane</keyword>
<comment type="caution">
    <text evidence="2">The sequence shown here is derived from an EMBL/GenBank/DDBJ whole genome shotgun (WGS) entry which is preliminary data.</text>
</comment>
<dbReference type="Pfam" id="PF10318">
    <property type="entry name" value="7TM_GPCR_Srh"/>
    <property type="match status" value="1"/>
</dbReference>
<protein>
    <recommendedName>
        <fullName evidence="4">G-protein coupled receptors family 1 profile domain-containing protein</fullName>
    </recommendedName>
</protein>
<dbReference type="Proteomes" id="UP000298663">
    <property type="component" value="Unassembled WGS sequence"/>
</dbReference>
<reference evidence="2 3" key="1">
    <citation type="journal article" date="2015" name="Genome Biol.">
        <title>Comparative genomics of Steinernema reveals deeply conserved gene regulatory networks.</title>
        <authorList>
            <person name="Dillman A.R."/>
            <person name="Macchietto M."/>
            <person name="Porter C.F."/>
            <person name="Rogers A."/>
            <person name="Williams B."/>
            <person name="Antoshechkin I."/>
            <person name="Lee M.M."/>
            <person name="Goodwin Z."/>
            <person name="Lu X."/>
            <person name="Lewis E.E."/>
            <person name="Goodrich-Blair H."/>
            <person name="Stock S.P."/>
            <person name="Adams B.J."/>
            <person name="Sternberg P.W."/>
            <person name="Mortazavi A."/>
        </authorList>
    </citation>
    <scope>NUCLEOTIDE SEQUENCE [LARGE SCALE GENOMIC DNA]</scope>
    <source>
        <strain evidence="2 3">ALL</strain>
    </source>
</reference>
<accession>A0A4U5NYI8</accession>
<sequence length="306" mass="34950">MESLLDKIISAICLISLPVILFVGVIIYCTTPATMKRYKYFLLNIMAWNFMNDVILVLVRPSAEPDSMCLKFNGSPFGLLLLVFVKVNLSCSLSILFQYKLAALIFKKVQIKTKWYWIYSTFLHLFFSVLTVVLVSNWSVHPSTNLVCPNSPSDQKLTTFGLLTITIILNLTLITCVVWSFIKMSSQSKTKCHKNTTQLRKQLVNNIITLSGIPGLFTGLPSITVLLGLYFNKHPMAVHLGTFVLSTHGLFFSVATILVFKKYRQSVYYLYLKARQKPVPEEENLWTIESKKRMILNALRKSAWER</sequence>
<proteinExistence type="predicted"/>
<evidence type="ECO:0000313" key="3">
    <source>
        <dbReference type="Proteomes" id="UP000298663"/>
    </source>
</evidence>
<dbReference type="EMBL" id="AZBU02000003">
    <property type="protein sequence ID" value="TKR88401.1"/>
    <property type="molecule type" value="Genomic_DNA"/>
</dbReference>
<organism evidence="2 3">
    <name type="scientific">Steinernema carpocapsae</name>
    <name type="common">Entomopathogenic nematode</name>
    <dbReference type="NCBI Taxonomy" id="34508"/>
    <lineage>
        <taxon>Eukaryota</taxon>
        <taxon>Metazoa</taxon>
        <taxon>Ecdysozoa</taxon>
        <taxon>Nematoda</taxon>
        <taxon>Chromadorea</taxon>
        <taxon>Rhabditida</taxon>
        <taxon>Tylenchina</taxon>
        <taxon>Panagrolaimomorpha</taxon>
        <taxon>Strongyloidoidea</taxon>
        <taxon>Steinernematidae</taxon>
        <taxon>Steinernema</taxon>
    </lineage>
</organism>
<feature type="transmembrane region" description="Helical" evidence="1">
    <location>
        <begin position="6"/>
        <end position="28"/>
    </location>
</feature>
<keyword evidence="1" id="KW-0812">Transmembrane</keyword>
<gene>
    <name evidence="2" type="ORF">L596_012654</name>
</gene>
<evidence type="ECO:0000313" key="2">
    <source>
        <dbReference type="EMBL" id="TKR88401.1"/>
    </source>
</evidence>
<keyword evidence="3" id="KW-1185">Reference proteome</keyword>
<feature type="transmembrane region" description="Helical" evidence="1">
    <location>
        <begin position="203"/>
        <end position="231"/>
    </location>
</feature>
<reference evidence="2 3" key="2">
    <citation type="journal article" date="2019" name="G3 (Bethesda)">
        <title>Hybrid Assembly of the Genome of the Entomopathogenic Nematode Steinernema carpocapsae Identifies the X-Chromosome.</title>
        <authorList>
            <person name="Serra L."/>
            <person name="Macchietto M."/>
            <person name="Macias-Munoz A."/>
            <person name="McGill C.J."/>
            <person name="Rodriguez I.M."/>
            <person name="Rodriguez B."/>
            <person name="Murad R."/>
            <person name="Mortazavi A."/>
        </authorList>
    </citation>
    <scope>NUCLEOTIDE SEQUENCE [LARGE SCALE GENOMIC DNA]</scope>
    <source>
        <strain evidence="2 3">ALL</strain>
    </source>
</reference>
<feature type="transmembrane region" description="Helical" evidence="1">
    <location>
        <begin position="40"/>
        <end position="59"/>
    </location>
</feature>
<name>A0A4U5NYI8_STECR</name>
<feature type="transmembrane region" description="Helical" evidence="1">
    <location>
        <begin position="117"/>
        <end position="140"/>
    </location>
</feature>
<feature type="transmembrane region" description="Helical" evidence="1">
    <location>
        <begin position="79"/>
        <end position="97"/>
    </location>
</feature>
<dbReference type="AlphaFoldDB" id="A0A4U5NYI8"/>
<feature type="transmembrane region" description="Helical" evidence="1">
    <location>
        <begin position="237"/>
        <end position="260"/>
    </location>
</feature>
<keyword evidence="1" id="KW-1133">Transmembrane helix</keyword>
<dbReference type="InterPro" id="IPR019422">
    <property type="entry name" value="7TM_GPCR_serpentine_rcpt_Srh"/>
</dbReference>
<feature type="transmembrane region" description="Helical" evidence="1">
    <location>
        <begin position="160"/>
        <end position="182"/>
    </location>
</feature>
<evidence type="ECO:0000256" key="1">
    <source>
        <dbReference type="SAM" id="Phobius"/>
    </source>
</evidence>